<sequence length="256" mass="30503">MIPKIIHYCWFGNNDLPELEQMCLKSWKDKLPDYQIMRWDESNSNLTECDYVCQAYEKKKYAFVSDYVRINALYKYGGIYLDTDVEVLKSFNPFLTETGFLGFENRTTVGTAVMACEKGADFARRMIEYYRSHPFIDNLGNINLTTNVTILNSILEEKGMKRENKNQMIDSIKIMQRDFFYPKKVSEEEFFATENTFCIHRMKGSWLTDRQKKRGSNKFWINVCRPILRKFQQVTLFLFGEQTMKKIELWVRNKMQ</sequence>
<comment type="caution">
    <text evidence="3">The sequence shown here is derived from an EMBL/GenBank/DDBJ whole genome shotgun (WGS) entry which is preliminary data.</text>
</comment>
<dbReference type="EMBL" id="VVYY01000013">
    <property type="protein sequence ID" value="KAA5396342.1"/>
    <property type="molecule type" value="Genomic_DNA"/>
</dbReference>
<dbReference type="RefSeq" id="WP_087388086.1">
    <property type="nucleotide sequence ID" value="NZ_NFKX01000009.1"/>
</dbReference>
<evidence type="ECO:0000313" key="3">
    <source>
        <dbReference type="EMBL" id="KAA5403954.1"/>
    </source>
</evidence>
<dbReference type="GO" id="GO:0016020">
    <property type="term" value="C:membrane"/>
    <property type="evidence" value="ECO:0007669"/>
    <property type="project" value="GOC"/>
</dbReference>
<protein>
    <submittedName>
        <fullName evidence="3">Glycosyl transferase</fullName>
    </submittedName>
</protein>
<dbReference type="Proteomes" id="UP000481616">
    <property type="component" value="Unassembled WGS sequence"/>
</dbReference>
<evidence type="ECO:0000256" key="1">
    <source>
        <dbReference type="ARBA" id="ARBA00022679"/>
    </source>
</evidence>
<evidence type="ECO:0000313" key="4">
    <source>
        <dbReference type="Proteomes" id="UP000441162"/>
    </source>
</evidence>
<dbReference type="InterPro" id="IPR051706">
    <property type="entry name" value="Glycosyltransferase_domain"/>
</dbReference>
<dbReference type="InterPro" id="IPR029044">
    <property type="entry name" value="Nucleotide-diphossugar_trans"/>
</dbReference>
<reference evidence="4 5" key="1">
    <citation type="journal article" date="2019" name="Nat. Med.">
        <title>A library of human gut bacterial isolates paired with longitudinal multiomics data enables mechanistic microbiome research.</title>
        <authorList>
            <person name="Poyet M."/>
            <person name="Groussin M."/>
            <person name="Gibbons S.M."/>
            <person name="Avila-Pacheco J."/>
            <person name="Jiang X."/>
            <person name="Kearney S.M."/>
            <person name="Perrotta A.R."/>
            <person name="Berdy B."/>
            <person name="Zhao S."/>
            <person name="Lieberman T.D."/>
            <person name="Swanson P.K."/>
            <person name="Smith M."/>
            <person name="Roesemann S."/>
            <person name="Alexander J.E."/>
            <person name="Rich S.A."/>
            <person name="Livny J."/>
            <person name="Vlamakis H."/>
            <person name="Clish C."/>
            <person name="Bullock K."/>
            <person name="Deik A."/>
            <person name="Scott J."/>
            <person name="Pierce K.A."/>
            <person name="Xavier R.J."/>
            <person name="Alm E.J."/>
        </authorList>
    </citation>
    <scope>NUCLEOTIDE SEQUENCE [LARGE SCALE GENOMIC DNA]</scope>
    <source>
        <strain evidence="2 5">BIOML-A1</strain>
        <strain evidence="3 4">BIOML-A4</strain>
    </source>
</reference>
<proteinExistence type="predicted"/>
<evidence type="ECO:0000313" key="2">
    <source>
        <dbReference type="EMBL" id="KAA5396342.1"/>
    </source>
</evidence>
<name>A0A1Y4PIA9_9BACT</name>
<dbReference type="PANTHER" id="PTHR32385:SF15">
    <property type="entry name" value="INOSITOL PHOSPHOCERAMIDE MANNOSYLTRANSFERASE 1"/>
    <property type="match status" value="1"/>
</dbReference>
<dbReference type="Pfam" id="PF04488">
    <property type="entry name" value="Gly_transf_sug"/>
    <property type="match status" value="1"/>
</dbReference>
<gene>
    <name evidence="3" type="ORF">F2Y51_14730</name>
    <name evidence="2" type="ORF">F2Y58_15665</name>
</gene>
<evidence type="ECO:0000313" key="5">
    <source>
        <dbReference type="Proteomes" id="UP000481616"/>
    </source>
</evidence>
<dbReference type="SUPFAM" id="SSF53448">
    <property type="entry name" value="Nucleotide-diphospho-sugar transferases"/>
    <property type="match status" value="1"/>
</dbReference>
<dbReference type="Gene3D" id="3.90.550.20">
    <property type="match status" value="1"/>
</dbReference>
<keyword evidence="1 3" id="KW-0808">Transferase</keyword>
<dbReference type="InterPro" id="IPR007577">
    <property type="entry name" value="GlycoTrfase_DXD_sugar-bd_CS"/>
</dbReference>
<organism evidence="3 4">
    <name type="scientific">Phocaeicola dorei</name>
    <dbReference type="NCBI Taxonomy" id="357276"/>
    <lineage>
        <taxon>Bacteria</taxon>
        <taxon>Pseudomonadati</taxon>
        <taxon>Bacteroidota</taxon>
        <taxon>Bacteroidia</taxon>
        <taxon>Bacteroidales</taxon>
        <taxon>Bacteroidaceae</taxon>
        <taxon>Phocaeicola</taxon>
    </lineage>
</organism>
<accession>A0A1Y4PIA9</accession>
<dbReference type="Proteomes" id="UP000441162">
    <property type="component" value="Unassembled WGS sequence"/>
</dbReference>
<dbReference type="PANTHER" id="PTHR32385">
    <property type="entry name" value="MANNOSYL PHOSPHORYLINOSITOL CERAMIDE SYNTHASE"/>
    <property type="match status" value="1"/>
</dbReference>
<dbReference type="AlphaFoldDB" id="A0A1Y4PIA9"/>
<dbReference type="EMBL" id="VVZA01000012">
    <property type="protein sequence ID" value="KAA5403954.1"/>
    <property type="molecule type" value="Genomic_DNA"/>
</dbReference>
<dbReference type="GO" id="GO:0051999">
    <property type="term" value="P:mannosyl-inositol phosphorylceramide biosynthetic process"/>
    <property type="evidence" value="ECO:0007669"/>
    <property type="project" value="TreeGrafter"/>
</dbReference>
<dbReference type="GO" id="GO:0000030">
    <property type="term" value="F:mannosyltransferase activity"/>
    <property type="evidence" value="ECO:0007669"/>
    <property type="project" value="TreeGrafter"/>
</dbReference>